<dbReference type="Gene3D" id="1.10.1040.10">
    <property type="entry name" value="N-(1-d-carboxylethyl)-l-norvaline Dehydrogenase, domain 2"/>
    <property type="match status" value="1"/>
</dbReference>
<organism evidence="2 3">
    <name type="scientific">Sedimenticola thiotaurini</name>
    <dbReference type="NCBI Taxonomy" id="1543721"/>
    <lineage>
        <taxon>Bacteria</taxon>
        <taxon>Pseudomonadati</taxon>
        <taxon>Pseudomonadota</taxon>
        <taxon>Gammaproteobacteria</taxon>
        <taxon>Chromatiales</taxon>
        <taxon>Sedimenticolaceae</taxon>
        <taxon>Sedimenticola</taxon>
    </lineage>
</organism>
<dbReference type="SUPFAM" id="SSF51735">
    <property type="entry name" value="NAD(P)-binding Rossmann-fold domains"/>
    <property type="match status" value="1"/>
</dbReference>
<dbReference type="InterPro" id="IPR008927">
    <property type="entry name" value="6-PGluconate_DH-like_C_sf"/>
</dbReference>
<dbReference type="GO" id="GO:0016491">
    <property type="term" value="F:oxidoreductase activity"/>
    <property type="evidence" value="ECO:0007669"/>
    <property type="project" value="UniProtKB-KW"/>
</dbReference>
<evidence type="ECO:0000256" key="1">
    <source>
        <dbReference type="ARBA" id="ARBA00023002"/>
    </source>
</evidence>
<accession>A0A831W411</accession>
<dbReference type="InterPro" id="IPR013328">
    <property type="entry name" value="6PGD_dom2"/>
</dbReference>
<keyword evidence="1" id="KW-0560">Oxidoreductase</keyword>
<reference evidence="2" key="1">
    <citation type="journal article" date="2020" name="mSystems">
        <title>Genome- and Community-Level Interaction Insights into Carbon Utilization and Element Cycling Functions of Hydrothermarchaeota in Hydrothermal Sediment.</title>
        <authorList>
            <person name="Zhou Z."/>
            <person name="Liu Y."/>
            <person name="Xu W."/>
            <person name="Pan J."/>
            <person name="Luo Z.H."/>
            <person name="Li M."/>
        </authorList>
    </citation>
    <scope>NUCLEOTIDE SEQUENCE [LARGE SCALE GENOMIC DNA]</scope>
    <source>
        <strain evidence="2">HyVt-443</strain>
    </source>
</reference>
<name>A0A831W411_9GAMM</name>
<gene>
    <name evidence="2" type="ORF">ENI96_01795</name>
</gene>
<dbReference type="Gene3D" id="3.40.50.720">
    <property type="entry name" value="NAD(P)-binding Rossmann-like Domain"/>
    <property type="match status" value="1"/>
</dbReference>
<dbReference type="Proteomes" id="UP000886251">
    <property type="component" value="Unassembled WGS sequence"/>
</dbReference>
<dbReference type="InterPro" id="IPR036291">
    <property type="entry name" value="NAD(P)-bd_dom_sf"/>
</dbReference>
<protein>
    <submittedName>
        <fullName evidence="2">NAD(P)-dependent oxidoreductase</fullName>
    </submittedName>
</protein>
<dbReference type="AlphaFoldDB" id="A0A831W411"/>
<sequence length="370" mass="39451">MLKLVYVGGLGMMAGPAAIHLTPAETARVLRVHDRGSPGEQKVSFRLAWKEHGAELVPDFDRLIGDGDLDGVVVCAGKNGDDLPIIAELTRLLRARCRRPVFILHLSTVSPPFVEAAVRFCRQAGIDYANYPLTGGPLGAMLGGGDPRGMLILASGERPLYERLLPTLKRLGHPRFFGGEPAAGAVTKLIGQHLVFNGLAGISSATALHGVHFNQHRLGGPEQADYLGFLNGGAGGTRQWEVAMKKGVEEQDWAQGFSIRHAVVDAIYAARLAIDSGLPRFNVQPMIDAAFAFSWLLESYPGQNLATHAIVREMVGPGAAGLDRFMAQHGAWGATVEESLDACIGSLPGPVQGTVWISPTVEEFERAAAG</sequence>
<dbReference type="SUPFAM" id="SSF48179">
    <property type="entry name" value="6-phosphogluconate dehydrogenase C-terminal domain-like"/>
    <property type="match status" value="1"/>
</dbReference>
<evidence type="ECO:0000313" key="2">
    <source>
        <dbReference type="EMBL" id="HEB95148.1"/>
    </source>
</evidence>
<dbReference type="EMBL" id="DRKP01000021">
    <property type="protein sequence ID" value="HEB95148.1"/>
    <property type="molecule type" value="Genomic_DNA"/>
</dbReference>
<comment type="caution">
    <text evidence="2">The sequence shown here is derived from an EMBL/GenBank/DDBJ whole genome shotgun (WGS) entry which is preliminary data.</text>
</comment>
<proteinExistence type="predicted"/>
<evidence type="ECO:0000313" key="3">
    <source>
        <dbReference type="Proteomes" id="UP000886251"/>
    </source>
</evidence>